<keyword evidence="4" id="KW-1185">Reference proteome</keyword>
<proteinExistence type="predicted"/>
<feature type="compositionally biased region" description="Basic residues" evidence="1">
    <location>
        <begin position="119"/>
        <end position="131"/>
    </location>
</feature>
<dbReference type="PANTHER" id="PTHR35007">
    <property type="entry name" value="INTEGRAL MEMBRANE PROTEIN-RELATED"/>
    <property type="match status" value="1"/>
</dbReference>
<organism evidence="3 4">
    <name type="scientific">Parafrankia colletiae</name>
    <dbReference type="NCBI Taxonomy" id="573497"/>
    <lineage>
        <taxon>Bacteria</taxon>
        <taxon>Bacillati</taxon>
        <taxon>Actinomycetota</taxon>
        <taxon>Actinomycetes</taxon>
        <taxon>Frankiales</taxon>
        <taxon>Frankiaceae</taxon>
        <taxon>Parafrankia</taxon>
    </lineage>
</organism>
<feature type="region of interest" description="Disordered" evidence="1">
    <location>
        <begin position="279"/>
        <end position="299"/>
    </location>
</feature>
<gene>
    <name evidence="3" type="ORF">CC117_07560</name>
</gene>
<dbReference type="RefSeq" id="WP_071090661.1">
    <property type="nucleotide sequence ID" value="NZ_MBLM01000163.1"/>
</dbReference>
<keyword evidence="2" id="KW-0812">Transmembrane</keyword>
<feature type="transmembrane region" description="Helical" evidence="2">
    <location>
        <begin position="216"/>
        <end position="238"/>
    </location>
</feature>
<evidence type="ECO:0000256" key="2">
    <source>
        <dbReference type="SAM" id="Phobius"/>
    </source>
</evidence>
<feature type="transmembrane region" description="Helical" evidence="2">
    <location>
        <begin position="472"/>
        <end position="494"/>
    </location>
</feature>
<comment type="caution">
    <text evidence="3">The sequence shown here is derived from an EMBL/GenBank/DDBJ whole genome shotgun (WGS) entry which is preliminary data.</text>
</comment>
<dbReference type="OrthoDB" id="3209148at2"/>
<name>A0A1S1Q6Y2_9ACTN</name>
<keyword evidence="2" id="KW-0472">Membrane</keyword>
<dbReference type="EMBL" id="MBLM01000163">
    <property type="protein sequence ID" value="OHV29231.1"/>
    <property type="molecule type" value="Genomic_DNA"/>
</dbReference>
<accession>A0A1S1Q6Y2</accession>
<feature type="transmembrane region" description="Helical" evidence="2">
    <location>
        <begin position="20"/>
        <end position="42"/>
    </location>
</feature>
<feature type="transmembrane region" description="Helical" evidence="2">
    <location>
        <begin position="244"/>
        <end position="263"/>
    </location>
</feature>
<dbReference type="PANTHER" id="PTHR35007:SF4">
    <property type="entry name" value="CONSERVED TRANSMEMBRANE PROTEIN-RELATED"/>
    <property type="match status" value="1"/>
</dbReference>
<sequence length="510" mass="52065">MISGAGLTRRAAQAGASLTATALGGPLAGLAVVLVCSGYRAVRRWALARYEAELRGAAEDVLGALATELDAGAAPGDALRTALASVGNLPAHPAGERHGSDPGPVVVPPRAGNSPAARGRLRARRTSRAPRRPSGGWLDLPRLQELLVSADDPTRLLARCDAAALRQLATAYRVCQLAGVRLAPVATMLADAARSDAARADELASALAGPRSSGRLVAGLPVLGVLLGVLLGASPLVVLVTPPIGTACLAAGVLLDLTGLRWLRRIADGVQARVPPVCAGPVGPRQGRSSRSRSLPGRAASREYRRRLLADLPLALDLVAACLRAGATTQHALEVVGAATGGPAGAQLRATGRAMRRGLPADEACQRLLDAVGARRPAESSGGRRTGGRRHPRPHRVASRPARAVWSGTLPGRSRPARGHETRAVLAAVAAIGRTESSGAKLATTLTRISARARQDAHAAVITAARRAGVMAVAPLGLCFLPAFLLLGVVPVVVGSAPDLGPGLPFPGRG</sequence>
<feature type="region of interest" description="Disordered" evidence="1">
    <location>
        <begin position="374"/>
        <end position="419"/>
    </location>
</feature>
<reference evidence="4" key="1">
    <citation type="submission" date="2016-07" db="EMBL/GenBank/DDBJ databases">
        <title>Sequence Frankia sp. strain CcI1.17.</title>
        <authorList>
            <person name="Ghodhbane-Gtari F."/>
            <person name="Swanson E."/>
            <person name="Gueddou A."/>
            <person name="Morris K."/>
            <person name="Hezbri K."/>
            <person name="Ktari A."/>
            <person name="Nouioui I."/>
            <person name="Abebe-Akele F."/>
            <person name="Simpson S."/>
            <person name="Thomas K."/>
            <person name="Gtari M."/>
            <person name="Tisa L.S."/>
            <person name="Hurst S."/>
        </authorList>
    </citation>
    <scope>NUCLEOTIDE SEQUENCE [LARGE SCALE GENOMIC DNA]</scope>
    <source>
        <strain evidence="4">Cc1.17</strain>
    </source>
</reference>
<dbReference type="AlphaFoldDB" id="A0A1S1Q6Y2"/>
<dbReference type="Proteomes" id="UP000179627">
    <property type="component" value="Unassembled WGS sequence"/>
</dbReference>
<feature type="compositionally biased region" description="Low complexity" evidence="1">
    <location>
        <begin position="280"/>
        <end position="299"/>
    </location>
</feature>
<evidence type="ECO:0000313" key="4">
    <source>
        <dbReference type="Proteomes" id="UP000179627"/>
    </source>
</evidence>
<feature type="region of interest" description="Disordered" evidence="1">
    <location>
        <begin position="89"/>
        <end position="136"/>
    </location>
</feature>
<protein>
    <submittedName>
        <fullName evidence="3">Secretion system protein</fullName>
    </submittedName>
</protein>
<evidence type="ECO:0000313" key="3">
    <source>
        <dbReference type="EMBL" id="OHV29231.1"/>
    </source>
</evidence>
<feature type="compositionally biased region" description="Basic residues" evidence="1">
    <location>
        <begin position="386"/>
        <end position="398"/>
    </location>
</feature>
<keyword evidence="2" id="KW-1133">Transmembrane helix</keyword>
<evidence type="ECO:0000256" key="1">
    <source>
        <dbReference type="SAM" id="MobiDB-lite"/>
    </source>
</evidence>